<evidence type="ECO:0000313" key="17">
    <source>
        <dbReference type="Proteomes" id="UP000094336"/>
    </source>
</evidence>
<dbReference type="CDD" id="cd17949">
    <property type="entry name" value="DEADc_DDX31"/>
    <property type="match status" value="1"/>
</dbReference>
<evidence type="ECO:0000256" key="2">
    <source>
        <dbReference type="ARBA" id="ARBA00022517"/>
    </source>
</evidence>
<dbReference type="Proteomes" id="UP000094336">
    <property type="component" value="Unassembled WGS sequence"/>
</dbReference>
<dbReference type="InterPro" id="IPR001650">
    <property type="entry name" value="Helicase_C-like"/>
</dbReference>
<dbReference type="RefSeq" id="XP_018984001.1">
    <property type="nucleotide sequence ID" value="XM_019129320.1"/>
</dbReference>
<keyword evidence="6 11" id="KW-0347">Helicase</keyword>
<evidence type="ECO:0000256" key="9">
    <source>
        <dbReference type="ARBA" id="ARBA00023242"/>
    </source>
</evidence>
<dbReference type="CDD" id="cd18787">
    <property type="entry name" value="SF2_C_DEAD"/>
    <property type="match status" value="1"/>
</dbReference>
<dbReference type="GO" id="GO:0003724">
    <property type="term" value="F:RNA helicase activity"/>
    <property type="evidence" value="ECO:0007669"/>
    <property type="project" value="UniProtKB-EC"/>
</dbReference>
<dbReference type="Gene3D" id="3.40.50.300">
    <property type="entry name" value="P-loop containing nucleotide triphosphate hydrolases"/>
    <property type="match status" value="2"/>
</dbReference>
<evidence type="ECO:0000256" key="1">
    <source>
        <dbReference type="ARBA" id="ARBA00004604"/>
    </source>
</evidence>
<dbReference type="InterPro" id="IPR014001">
    <property type="entry name" value="Helicase_ATP-bd"/>
</dbReference>
<dbReference type="Pfam" id="PF00270">
    <property type="entry name" value="DEAD"/>
    <property type="match status" value="1"/>
</dbReference>
<gene>
    <name evidence="16" type="ORF">BABINDRAFT_162376</name>
</gene>
<keyword evidence="7 11" id="KW-0067">ATP-binding</keyword>
<feature type="domain" description="Helicase ATP-binding" evidence="13">
    <location>
        <begin position="180"/>
        <end position="373"/>
    </location>
</feature>
<evidence type="ECO:0000259" key="15">
    <source>
        <dbReference type="PROSITE" id="PS51195"/>
    </source>
</evidence>
<keyword evidence="3" id="KW-0698">rRNA processing</keyword>
<comment type="similarity">
    <text evidence="11">Belongs to the DEAD box helicase family.</text>
</comment>
<evidence type="ECO:0000259" key="13">
    <source>
        <dbReference type="PROSITE" id="PS51192"/>
    </source>
</evidence>
<keyword evidence="9" id="KW-0539">Nucleus</keyword>
<dbReference type="SUPFAM" id="SSF52540">
    <property type="entry name" value="P-loop containing nucleoside triphosphate hydrolases"/>
    <property type="match status" value="2"/>
</dbReference>
<organism evidence="16 17">
    <name type="scientific">Babjeviella inositovora NRRL Y-12698</name>
    <dbReference type="NCBI Taxonomy" id="984486"/>
    <lineage>
        <taxon>Eukaryota</taxon>
        <taxon>Fungi</taxon>
        <taxon>Dikarya</taxon>
        <taxon>Ascomycota</taxon>
        <taxon>Saccharomycotina</taxon>
        <taxon>Pichiomycetes</taxon>
        <taxon>Serinales incertae sedis</taxon>
        <taxon>Babjeviella</taxon>
    </lineage>
</organism>
<evidence type="ECO:0000256" key="10">
    <source>
        <dbReference type="PROSITE-ProRule" id="PRU00552"/>
    </source>
</evidence>
<dbReference type="InterPro" id="IPR025313">
    <property type="entry name" value="SPB4-like_CTE"/>
</dbReference>
<evidence type="ECO:0000256" key="3">
    <source>
        <dbReference type="ARBA" id="ARBA00022552"/>
    </source>
</evidence>
<dbReference type="OrthoDB" id="422663at2759"/>
<dbReference type="EC" id="3.6.4.13" evidence="11"/>
<feature type="compositionally biased region" description="Basic and acidic residues" evidence="12">
    <location>
        <begin position="679"/>
        <end position="696"/>
    </location>
</feature>
<dbReference type="Pfam" id="PF13959">
    <property type="entry name" value="CTE_SPB4"/>
    <property type="match status" value="1"/>
</dbReference>
<proteinExistence type="inferred from homology"/>
<dbReference type="GeneID" id="30147173"/>
<dbReference type="PROSITE" id="PS51194">
    <property type="entry name" value="HELICASE_CTER"/>
    <property type="match status" value="1"/>
</dbReference>
<dbReference type="PROSITE" id="PS51192">
    <property type="entry name" value="HELICASE_ATP_BIND_1"/>
    <property type="match status" value="1"/>
</dbReference>
<dbReference type="GO" id="GO:0003723">
    <property type="term" value="F:RNA binding"/>
    <property type="evidence" value="ECO:0007669"/>
    <property type="project" value="UniProtKB-UniRule"/>
</dbReference>
<dbReference type="InterPro" id="IPR011545">
    <property type="entry name" value="DEAD/DEAH_box_helicase_dom"/>
</dbReference>
<feature type="short sequence motif" description="Q motif" evidence="10">
    <location>
        <begin position="148"/>
        <end position="176"/>
    </location>
</feature>
<dbReference type="SMART" id="SM00490">
    <property type="entry name" value="HELICc"/>
    <property type="match status" value="1"/>
</dbReference>
<accession>A0A1E3QLV5</accession>
<evidence type="ECO:0000256" key="8">
    <source>
        <dbReference type="ARBA" id="ARBA00022884"/>
    </source>
</evidence>
<dbReference type="GO" id="GO:0005524">
    <property type="term" value="F:ATP binding"/>
    <property type="evidence" value="ECO:0007669"/>
    <property type="project" value="UniProtKB-UniRule"/>
</dbReference>
<feature type="domain" description="DEAD-box RNA helicase Q" evidence="15">
    <location>
        <begin position="148"/>
        <end position="176"/>
    </location>
</feature>
<feature type="region of interest" description="Disordered" evidence="12">
    <location>
        <begin position="674"/>
        <end position="696"/>
    </location>
</feature>
<evidence type="ECO:0000256" key="11">
    <source>
        <dbReference type="RuleBase" id="RU365068"/>
    </source>
</evidence>
<keyword evidence="2" id="KW-0690">Ribosome biogenesis</keyword>
<dbReference type="GO" id="GO:0000464">
    <property type="term" value="P:endonucleolytic cleavage in ITS1 upstream of 5.8S rRNA from tricistronic rRNA transcript (SSU-rRNA, 5.8S rRNA, LSU-rRNA)"/>
    <property type="evidence" value="ECO:0007669"/>
    <property type="project" value="EnsemblFungi"/>
</dbReference>
<dbReference type="InterPro" id="IPR014014">
    <property type="entry name" value="RNA_helicase_DEAD_Q_motif"/>
</dbReference>
<comment type="domain">
    <text evidence="11">The Q motif is unique to and characteristic of the DEAD box family of RNA helicases and controls ATP binding and hydrolysis.</text>
</comment>
<dbReference type="EMBL" id="KV454434">
    <property type="protein sequence ID" value="ODQ78673.1"/>
    <property type="molecule type" value="Genomic_DNA"/>
</dbReference>
<evidence type="ECO:0000256" key="7">
    <source>
        <dbReference type="ARBA" id="ARBA00022840"/>
    </source>
</evidence>
<evidence type="ECO:0000256" key="5">
    <source>
        <dbReference type="ARBA" id="ARBA00022801"/>
    </source>
</evidence>
<dbReference type="GO" id="GO:0005730">
    <property type="term" value="C:nucleolus"/>
    <property type="evidence" value="ECO:0007669"/>
    <property type="project" value="UniProtKB-SubCell"/>
</dbReference>
<evidence type="ECO:0000256" key="6">
    <source>
        <dbReference type="ARBA" id="ARBA00022806"/>
    </source>
</evidence>
<dbReference type="STRING" id="984486.A0A1E3QLV5"/>
<evidence type="ECO:0000313" key="16">
    <source>
        <dbReference type="EMBL" id="ODQ78673.1"/>
    </source>
</evidence>
<sequence>MDDGLLLNFATDEPAPTRKAKLSGKIVGGSWKERRKAQLASQGRVGSRKKTIDLAKRLETTPSVPTTEDAEARKVRALANDRKRGGPKEFKGPSSKQMRLAEKNGETIAPTDSYVSSLFTSNPSLTNEVAEEAFTELAPSNAPLTDATTFEGLGIEGQLLKHLEALRFTNPTKIQRAVLPRLLERETDLFVQAQTGSGKTLAFALPIFQKLMTVKDLDRQSGVFALILAPTRELATQIYSVLETLSRCCNRIVPGIVIGGEKKKSEKARIRKGVNILVATPGRLLDHIENTQNMDLANIRWVVLDEGDKLMELGFEETITKILTKITNTSAISATTRIYPTLPKQRINVLCSATIKDNVQKLGEISLQDAEMVSAALVGDESEQISAPGQLLQQILVVPPKLRLVSLGSVLKNITRNENQFTRTMVFFSCSDSVDFHFATFTKDGKKLLKRKIPEEDDEKVTEIAQGGDDDSTALTAPLLSENTYVYKLHGSLSQQVRTSTLAAFTKASEGKHTVLFCTDVAARGLDLPDISTVIEYDPPFAIEDHLHRVGRTARAGNNGKSVLFLLPGTEEQYADRISSYHPAGLQHISFESVLVDGFGKKWEVDATTWHLNVERWLLEDTTAHDKAVQGFTSHVRAYATHLGSERDVFNVRTLHLGHLAKAFGLRETPKRLGGAGLKKGDGKGESKKTGKEDARTKMLRMAKMNVKSASSEFNFM</sequence>
<evidence type="ECO:0000259" key="14">
    <source>
        <dbReference type="PROSITE" id="PS51194"/>
    </source>
</evidence>
<keyword evidence="17" id="KW-1185">Reference proteome</keyword>
<evidence type="ECO:0000256" key="12">
    <source>
        <dbReference type="SAM" id="MobiDB-lite"/>
    </source>
</evidence>
<dbReference type="PANTHER" id="PTHR24031">
    <property type="entry name" value="RNA HELICASE"/>
    <property type="match status" value="1"/>
</dbReference>
<reference evidence="17" key="1">
    <citation type="submission" date="2016-05" db="EMBL/GenBank/DDBJ databases">
        <title>Comparative genomics of biotechnologically important yeasts.</title>
        <authorList>
            <consortium name="DOE Joint Genome Institute"/>
            <person name="Riley R."/>
            <person name="Haridas S."/>
            <person name="Wolfe K.H."/>
            <person name="Lopes M.R."/>
            <person name="Hittinger C.T."/>
            <person name="Goker M."/>
            <person name="Salamov A."/>
            <person name="Wisecaver J."/>
            <person name="Long T.M."/>
            <person name="Aerts A.L."/>
            <person name="Barry K."/>
            <person name="Choi C."/>
            <person name="Clum A."/>
            <person name="Coughlan A.Y."/>
            <person name="Deshpande S."/>
            <person name="Douglass A.P."/>
            <person name="Hanson S.J."/>
            <person name="Klenk H.-P."/>
            <person name="Labutti K."/>
            <person name="Lapidus A."/>
            <person name="Lindquist E."/>
            <person name="Lipzen A."/>
            <person name="Meier-Kolthoff J.P."/>
            <person name="Ohm R.A."/>
            <person name="Otillar R.P."/>
            <person name="Pangilinan J."/>
            <person name="Peng Y."/>
            <person name="Rokas A."/>
            <person name="Rosa C.A."/>
            <person name="Scheuner C."/>
            <person name="Sibirny A.A."/>
            <person name="Slot J.C."/>
            <person name="Stielow J.B."/>
            <person name="Sun H."/>
            <person name="Kurtzman C.P."/>
            <person name="Blackwell M."/>
            <person name="Grigoriev I.V."/>
            <person name="Jeffries T.W."/>
        </authorList>
    </citation>
    <scope>NUCLEOTIDE SEQUENCE [LARGE SCALE GENOMIC DNA]</scope>
    <source>
        <strain evidence="17">NRRL Y-12698</strain>
    </source>
</reference>
<dbReference type="SMART" id="SM01178">
    <property type="entry name" value="DUF4217"/>
    <property type="match status" value="1"/>
</dbReference>
<comment type="function">
    <text evidence="11">RNA helicase.</text>
</comment>
<name>A0A1E3QLV5_9ASCO</name>
<keyword evidence="4 11" id="KW-0547">Nucleotide-binding</keyword>
<protein>
    <recommendedName>
        <fullName evidence="11">ATP-dependent RNA helicase</fullName>
        <ecNumber evidence="11">3.6.4.13</ecNumber>
    </recommendedName>
</protein>
<dbReference type="Pfam" id="PF00271">
    <property type="entry name" value="Helicase_C"/>
    <property type="match status" value="1"/>
</dbReference>
<keyword evidence="8 11" id="KW-0694">RNA-binding</keyword>
<dbReference type="PROSITE" id="PS51195">
    <property type="entry name" value="Q_MOTIF"/>
    <property type="match status" value="1"/>
</dbReference>
<evidence type="ECO:0000256" key="4">
    <source>
        <dbReference type="ARBA" id="ARBA00022741"/>
    </source>
</evidence>
<feature type="domain" description="Helicase C-terminal" evidence="14">
    <location>
        <begin position="409"/>
        <end position="597"/>
    </location>
</feature>
<keyword evidence="5 11" id="KW-0378">Hydrolase</keyword>
<dbReference type="SMART" id="SM00487">
    <property type="entry name" value="DEXDc"/>
    <property type="match status" value="1"/>
</dbReference>
<dbReference type="InterPro" id="IPR027417">
    <property type="entry name" value="P-loop_NTPase"/>
</dbReference>
<comment type="subcellular location">
    <subcellularLocation>
        <location evidence="1">Nucleus</location>
        <location evidence="1">Nucleolus</location>
    </subcellularLocation>
</comment>
<comment type="catalytic activity">
    <reaction evidence="11">
        <text>ATP + H2O = ADP + phosphate + H(+)</text>
        <dbReference type="Rhea" id="RHEA:13065"/>
        <dbReference type="ChEBI" id="CHEBI:15377"/>
        <dbReference type="ChEBI" id="CHEBI:15378"/>
        <dbReference type="ChEBI" id="CHEBI:30616"/>
        <dbReference type="ChEBI" id="CHEBI:43474"/>
        <dbReference type="ChEBI" id="CHEBI:456216"/>
        <dbReference type="EC" id="3.6.4.13"/>
    </reaction>
</comment>
<dbReference type="GO" id="GO:0016787">
    <property type="term" value="F:hydrolase activity"/>
    <property type="evidence" value="ECO:0007669"/>
    <property type="project" value="UniProtKB-KW"/>
</dbReference>
<dbReference type="AlphaFoldDB" id="A0A1E3QLV5"/>